<evidence type="ECO:0000256" key="15">
    <source>
        <dbReference type="ARBA" id="ARBA00044899"/>
    </source>
</evidence>
<comment type="catalytic activity">
    <reaction evidence="20">
        <text>L-lysyl-glycine(out) = L-lysyl-glycine(in)</text>
        <dbReference type="Rhea" id="RHEA:79407"/>
        <dbReference type="ChEBI" id="CHEBI:191202"/>
    </reaction>
</comment>
<dbReference type="AlphaFoldDB" id="A0A0C2MRW5"/>
<feature type="transmembrane region" description="Helical" evidence="25">
    <location>
        <begin position="190"/>
        <end position="209"/>
    </location>
</feature>
<evidence type="ECO:0000256" key="19">
    <source>
        <dbReference type="ARBA" id="ARBA00044919"/>
    </source>
</evidence>
<dbReference type="InterPro" id="IPR036259">
    <property type="entry name" value="MFS_trans_sf"/>
</dbReference>
<dbReference type="OrthoDB" id="424834at2759"/>
<keyword evidence="4 25" id="KW-0812">Transmembrane</keyword>
<organism evidence="26 27">
    <name type="scientific">Thelohanellus kitauei</name>
    <name type="common">Myxosporean</name>
    <dbReference type="NCBI Taxonomy" id="669202"/>
    <lineage>
        <taxon>Eukaryota</taxon>
        <taxon>Metazoa</taxon>
        <taxon>Cnidaria</taxon>
        <taxon>Myxozoa</taxon>
        <taxon>Myxosporea</taxon>
        <taxon>Bivalvulida</taxon>
        <taxon>Platysporina</taxon>
        <taxon>Myxobolidae</taxon>
        <taxon>Thelohanellus</taxon>
    </lineage>
</organism>
<evidence type="ECO:0000256" key="18">
    <source>
        <dbReference type="ARBA" id="ARBA00044912"/>
    </source>
</evidence>
<evidence type="ECO:0000256" key="10">
    <source>
        <dbReference type="ARBA" id="ARBA00044881"/>
    </source>
</evidence>
<comment type="subcellular location">
    <subcellularLocation>
        <location evidence="1">Lysosome membrane</location>
        <topology evidence="1">Multi-pass membrane protein</topology>
    </subcellularLocation>
</comment>
<comment type="catalytic activity">
    <reaction evidence="11">
        <text>L-alpha-aminoacyl-L-histidine(out) = L-alpha-aminoacyl-L-histidine(in)</text>
        <dbReference type="Rhea" id="RHEA:79375"/>
        <dbReference type="ChEBI" id="CHEBI:229967"/>
    </reaction>
</comment>
<evidence type="ECO:0000256" key="8">
    <source>
        <dbReference type="ARBA" id="ARBA00044876"/>
    </source>
</evidence>
<evidence type="ECO:0000256" key="9">
    <source>
        <dbReference type="ARBA" id="ARBA00044878"/>
    </source>
</evidence>
<dbReference type="PANTHER" id="PTHR23512:SF3">
    <property type="entry name" value="MAJOR FACILITATOR SUPERFAMILY DOMAIN-CONTAINING PROTEIN 1"/>
    <property type="match status" value="1"/>
</dbReference>
<evidence type="ECO:0000256" key="6">
    <source>
        <dbReference type="ARBA" id="ARBA00023136"/>
    </source>
</evidence>
<gene>
    <name evidence="26" type="ORF">RF11_02325</name>
</gene>
<evidence type="ECO:0000313" key="27">
    <source>
        <dbReference type="Proteomes" id="UP000031668"/>
    </source>
</evidence>
<evidence type="ECO:0000256" key="13">
    <source>
        <dbReference type="ARBA" id="ARBA00044893"/>
    </source>
</evidence>
<comment type="catalytic activity">
    <reaction evidence="13">
        <text>L-alpha-aminoacyl-L-lysine(out) = L-alpha-aminoacyl-L-lysine(in)</text>
        <dbReference type="Rhea" id="RHEA:79383"/>
        <dbReference type="ChEBI" id="CHEBI:229966"/>
    </reaction>
</comment>
<comment type="catalytic activity">
    <reaction evidence="19">
        <text>L-alanyl-L-lysine(out) = L-alanyl-L-lysine(in)</text>
        <dbReference type="Rhea" id="RHEA:79415"/>
        <dbReference type="ChEBI" id="CHEBI:192470"/>
    </reaction>
</comment>
<comment type="similarity">
    <text evidence="2">Belongs to the major facilitator superfamily.</text>
</comment>
<dbReference type="Proteomes" id="UP000031668">
    <property type="component" value="Unassembled WGS sequence"/>
</dbReference>
<comment type="catalytic activity">
    <reaction evidence="9">
        <text>L-histidyl-glycine(out) = L-histidyl-glycine(in)</text>
        <dbReference type="Rhea" id="RHEA:79395"/>
        <dbReference type="ChEBI" id="CHEBI:229957"/>
    </reaction>
</comment>
<evidence type="ECO:0000256" key="14">
    <source>
        <dbReference type="ARBA" id="ARBA00044898"/>
    </source>
</evidence>
<proteinExistence type="inferred from homology"/>
<feature type="transmembrane region" description="Helical" evidence="25">
    <location>
        <begin position="54"/>
        <end position="75"/>
    </location>
</feature>
<comment type="catalytic activity">
    <reaction evidence="16">
        <text>L-lysyl-L-lysine(out) = L-lysyl-L-lysine(in)</text>
        <dbReference type="Rhea" id="RHEA:79403"/>
        <dbReference type="ChEBI" id="CHEBI:229956"/>
    </reaction>
</comment>
<evidence type="ECO:0000256" key="3">
    <source>
        <dbReference type="ARBA" id="ARBA00022448"/>
    </source>
</evidence>
<dbReference type="Gene3D" id="1.20.1250.20">
    <property type="entry name" value="MFS general substrate transporter like domains"/>
    <property type="match status" value="1"/>
</dbReference>
<dbReference type="Pfam" id="PF07690">
    <property type="entry name" value="MFS_1"/>
    <property type="match status" value="1"/>
</dbReference>
<comment type="caution">
    <text evidence="26">The sequence shown here is derived from an EMBL/GenBank/DDBJ whole genome shotgun (WGS) entry which is preliminary data.</text>
</comment>
<feature type="transmembrane region" description="Helical" evidence="25">
    <location>
        <begin position="117"/>
        <end position="139"/>
    </location>
</feature>
<evidence type="ECO:0000256" key="16">
    <source>
        <dbReference type="ARBA" id="ARBA00044900"/>
    </source>
</evidence>
<dbReference type="SUPFAM" id="SSF103473">
    <property type="entry name" value="MFS general substrate transporter"/>
    <property type="match status" value="1"/>
</dbReference>
<accession>A0A0C2MRW5</accession>
<evidence type="ECO:0000256" key="1">
    <source>
        <dbReference type="ARBA" id="ARBA00004155"/>
    </source>
</evidence>
<evidence type="ECO:0000256" key="4">
    <source>
        <dbReference type="ARBA" id="ARBA00022692"/>
    </source>
</evidence>
<evidence type="ECO:0000256" key="23">
    <source>
        <dbReference type="ARBA" id="ARBA00045709"/>
    </source>
</evidence>
<comment type="catalytic activity">
    <reaction evidence="15">
        <text>L-arginyl-L-alpha-amino acid(out) = L-arginyl-L-alpha-amino acid(in)</text>
        <dbReference type="Rhea" id="RHEA:79371"/>
        <dbReference type="ChEBI" id="CHEBI:84315"/>
    </reaction>
</comment>
<comment type="subunit">
    <text evidence="24">Homodimer. Interacts with lysosomal protein GLMP (via lumenal domain); the interaction starts while both proteins are still in the endoplasmic reticulum and is required for stabilization of MFSD1 in lysosomes but has no direct effect on its targeting to lysosomes or transporter activity.</text>
</comment>
<dbReference type="InterPro" id="IPR052187">
    <property type="entry name" value="MFSD1"/>
</dbReference>
<sequence length="304" mass="33527">MCNNTEFTESQTKLLMSLTHLLNDVADSETPHSDGSEESHLNIRQNTPTKFQKITFVILLCLTFGGLRFCFHSYIPFQDIIVENLNLTEFQYNALSSFRATPNIVFPIFGGYIIGKFGHQLCAILSAILCLVSQILLCCGVSQKMYSLIVVSQLILGIGGESLAICISTYTMHWFTGEYVPLVMGLEWSTSSIMTFSSMFFSRVLFVKISNKFTDLAPMKVASMIIGISVLMSCGSTLLSYGAFLLDKNVSNSQRENTDAPESGDNDDSISLSSITKFTGTFWCLSAFSMVLAFPSSSYVSISP</sequence>
<name>A0A0C2MRW5_THEKT</name>
<dbReference type="GO" id="GO:0005765">
    <property type="term" value="C:lysosomal membrane"/>
    <property type="evidence" value="ECO:0007669"/>
    <property type="project" value="UniProtKB-SubCell"/>
</dbReference>
<keyword evidence="6 25" id="KW-0472">Membrane</keyword>
<keyword evidence="3" id="KW-0813">Transport</keyword>
<evidence type="ECO:0000256" key="12">
    <source>
        <dbReference type="ARBA" id="ARBA00044891"/>
    </source>
</evidence>
<evidence type="ECO:0000256" key="2">
    <source>
        <dbReference type="ARBA" id="ARBA00008335"/>
    </source>
</evidence>
<evidence type="ECO:0000256" key="25">
    <source>
        <dbReference type="SAM" id="Phobius"/>
    </source>
</evidence>
<comment type="catalytic activity">
    <reaction evidence="18">
        <text>L-histidyl-L-alpha-amino acid(out) = L-histidyl-L-alpha-amino acid(in)</text>
        <dbReference type="Rhea" id="RHEA:79379"/>
        <dbReference type="ChEBI" id="CHEBI:229964"/>
    </reaction>
</comment>
<comment type="catalytic activity">
    <reaction evidence="8">
        <text>L-lysyl-L-alanine(out) = L-lysyl-L-alanine(in)</text>
        <dbReference type="Rhea" id="RHEA:79399"/>
        <dbReference type="ChEBI" id="CHEBI:229954"/>
    </reaction>
</comment>
<evidence type="ECO:0000256" key="11">
    <source>
        <dbReference type="ARBA" id="ARBA00044884"/>
    </source>
</evidence>
<reference evidence="26 27" key="1">
    <citation type="journal article" date="2014" name="Genome Biol. Evol.">
        <title>The genome of the myxosporean Thelohanellus kitauei shows adaptations to nutrient acquisition within its fish host.</title>
        <authorList>
            <person name="Yang Y."/>
            <person name="Xiong J."/>
            <person name="Zhou Z."/>
            <person name="Huo F."/>
            <person name="Miao W."/>
            <person name="Ran C."/>
            <person name="Liu Y."/>
            <person name="Zhang J."/>
            <person name="Feng J."/>
            <person name="Wang M."/>
            <person name="Wang M."/>
            <person name="Wang L."/>
            <person name="Yao B."/>
        </authorList>
    </citation>
    <scope>NUCLEOTIDE SEQUENCE [LARGE SCALE GENOMIC DNA]</scope>
    <source>
        <strain evidence="26">Wuqing</strain>
    </source>
</reference>
<evidence type="ECO:0000256" key="17">
    <source>
        <dbReference type="ARBA" id="ARBA00044903"/>
    </source>
</evidence>
<keyword evidence="27" id="KW-1185">Reference proteome</keyword>
<evidence type="ECO:0000256" key="5">
    <source>
        <dbReference type="ARBA" id="ARBA00022989"/>
    </source>
</evidence>
<comment type="function">
    <text evidence="23">Lysosomal dipeptide uniporter that selectively exports lysine, arginine or histidine-containing dipeptides with a net positive charge from the lysosome lumen into the cytosol. Could play a role in a specific type of protein O-glycosylation indirectly regulating macrophages migration and tissue invasion. Also essential for liver homeostasis.</text>
</comment>
<comment type="catalytic activity">
    <reaction evidence="17">
        <text>L-arginyl-glycine(out) = L-arginyl-glycine(in)</text>
        <dbReference type="Rhea" id="RHEA:79391"/>
        <dbReference type="ChEBI" id="CHEBI:229955"/>
    </reaction>
</comment>
<feature type="transmembrane region" description="Helical" evidence="25">
    <location>
        <begin position="280"/>
        <end position="302"/>
    </location>
</feature>
<dbReference type="PANTHER" id="PTHR23512">
    <property type="entry name" value="MAJOR FACILITATOR SUPERFAMILY DOMAIN-CONTAINING PROTEIN 1"/>
    <property type="match status" value="1"/>
</dbReference>
<evidence type="ECO:0000256" key="21">
    <source>
        <dbReference type="ARBA" id="ARBA00044985"/>
    </source>
</evidence>
<dbReference type="GO" id="GO:0022857">
    <property type="term" value="F:transmembrane transporter activity"/>
    <property type="evidence" value="ECO:0007669"/>
    <property type="project" value="InterPro"/>
</dbReference>
<keyword evidence="7" id="KW-0458">Lysosome</keyword>
<keyword evidence="5 25" id="KW-1133">Transmembrane helix</keyword>
<evidence type="ECO:0000256" key="22">
    <source>
        <dbReference type="ARBA" id="ARBA00045018"/>
    </source>
</evidence>
<feature type="transmembrane region" description="Helical" evidence="25">
    <location>
        <begin position="146"/>
        <end position="170"/>
    </location>
</feature>
<evidence type="ECO:0000256" key="20">
    <source>
        <dbReference type="ARBA" id="ARBA00044924"/>
    </source>
</evidence>
<feature type="transmembrane region" description="Helical" evidence="25">
    <location>
        <begin position="221"/>
        <end position="244"/>
    </location>
</feature>
<comment type="catalytic activity">
    <reaction evidence="12">
        <text>L-lysyl-L-alpha-amino acid(out) = L-lysyl-L-alpha-amino acid(in)</text>
        <dbReference type="Rhea" id="RHEA:79387"/>
        <dbReference type="ChEBI" id="CHEBI:229965"/>
    </reaction>
</comment>
<comment type="catalytic activity">
    <reaction evidence="14">
        <text>L-aspartyl-L-lysine(out) = L-aspartyl-L-lysine(in)</text>
        <dbReference type="Rhea" id="RHEA:79411"/>
        <dbReference type="ChEBI" id="CHEBI:229953"/>
    </reaction>
</comment>
<dbReference type="EMBL" id="JWZT01002217">
    <property type="protein sequence ID" value="KII70016.1"/>
    <property type="molecule type" value="Genomic_DNA"/>
</dbReference>
<evidence type="ECO:0000256" key="24">
    <source>
        <dbReference type="ARBA" id="ARBA00046376"/>
    </source>
</evidence>
<comment type="catalytic activity">
    <reaction evidence="10">
        <text>L-alpha-aminoacyl-L-arginine(out) = L-alpha-aminoacyl-L-arginine(in)</text>
        <dbReference type="Rhea" id="RHEA:79367"/>
        <dbReference type="ChEBI" id="CHEBI:229968"/>
    </reaction>
</comment>
<evidence type="ECO:0000313" key="26">
    <source>
        <dbReference type="EMBL" id="KII70016.1"/>
    </source>
</evidence>
<dbReference type="InterPro" id="IPR011701">
    <property type="entry name" value="MFS"/>
</dbReference>
<evidence type="ECO:0000256" key="7">
    <source>
        <dbReference type="ARBA" id="ARBA00023228"/>
    </source>
</evidence>
<protein>
    <recommendedName>
        <fullName evidence="21">Lysosomal dipeptide transporter MFSD1</fullName>
    </recommendedName>
    <alternativeName>
        <fullName evidence="22">Major facilitator superfamily domain-containing protein 1</fullName>
    </alternativeName>
</protein>